<feature type="region of interest" description="Disordered" evidence="1">
    <location>
        <begin position="1"/>
        <end position="69"/>
    </location>
</feature>
<dbReference type="GO" id="GO:0045892">
    <property type="term" value="P:negative regulation of DNA-templated transcription"/>
    <property type="evidence" value="ECO:0007669"/>
    <property type="project" value="TreeGrafter"/>
</dbReference>
<dbReference type="EMBL" id="CAIIXF020000001">
    <property type="protein sequence ID" value="CAH1775735.1"/>
    <property type="molecule type" value="Genomic_DNA"/>
</dbReference>
<evidence type="ECO:0000313" key="3">
    <source>
        <dbReference type="Proteomes" id="UP000749559"/>
    </source>
</evidence>
<reference evidence="2" key="1">
    <citation type="submission" date="2022-03" db="EMBL/GenBank/DDBJ databases">
        <authorList>
            <person name="Martin C."/>
        </authorList>
    </citation>
    <scope>NUCLEOTIDE SEQUENCE</scope>
</reference>
<feature type="compositionally biased region" description="Basic and acidic residues" evidence="1">
    <location>
        <begin position="53"/>
        <end position="65"/>
    </location>
</feature>
<dbReference type="PROSITE" id="PS50118">
    <property type="entry name" value="HMG_BOX_2"/>
    <property type="match status" value="1"/>
</dbReference>
<dbReference type="InterPro" id="IPR036910">
    <property type="entry name" value="HMG_box_dom_sf"/>
</dbReference>
<keyword evidence="3" id="KW-1185">Reference proteome</keyword>
<dbReference type="PANTHER" id="PTHR46232:SF1">
    <property type="entry name" value="SWI_SNF-RELATED MATRIX-ASSOCIATED ACTIN-DEPENDENT REGULATOR OF CHROMATIN SUBFAMILY E MEMBER 1"/>
    <property type="match status" value="1"/>
</dbReference>
<feature type="compositionally biased region" description="Basic and acidic residues" evidence="1">
    <location>
        <begin position="409"/>
        <end position="465"/>
    </location>
</feature>
<feature type="region of interest" description="Disordered" evidence="1">
    <location>
        <begin position="251"/>
        <end position="273"/>
    </location>
</feature>
<feature type="region of interest" description="Disordered" evidence="1">
    <location>
        <begin position="152"/>
        <end position="186"/>
    </location>
</feature>
<dbReference type="GO" id="GO:0016922">
    <property type="term" value="F:nuclear receptor binding"/>
    <property type="evidence" value="ECO:0007669"/>
    <property type="project" value="TreeGrafter"/>
</dbReference>
<dbReference type="CDD" id="cd21983">
    <property type="entry name" value="HMG-box_SMARCE1"/>
    <property type="match status" value="1"/>
</dbReference>
<dbReference type="SMART" id="SM00398">
    <property type="entry name" value="HMG"/>
    <property type="match status" value="1"/>
</dbReference>
<organism evidence="2 3">
    <name type="scientific">Owenia fusiformis</name>
    <name type="common">Polychaete worm</name>
    <dbReference type="NCBI Taxonomy" id="6347"/>
    <lineage>
        <taxon>Eukaryota</taxon>
        <taxon>Metazoa</taxon>
        <taxon>Spiralia</taxon>
        <taxon>Lophotrochozoa</taxon>
        <taxon>Annelida</taxon>
        <taxon>Polychaeta</taxon>
        <taxon>Sedentaria</taxon>
        <taxon>Canalipalpata</taxon>
        <taxon>Sabellida</taxon>
        <taxon>Oweniida</taxon>
        <taxon>Oweniidae</taxon>
        <taxon>Owenia</taxon>
    </lineage>
</organism>
<evidence type="ECO:0000256" key="1">
    <source>
        <dbReference type="SAM" id="MobiDB-lite"/>
    </source>
</evidence>
<proteinExistence type="predicted"/>
<feature type="compositionally biased region" description="Basic and acidic residues" evidence="1">
    <location>
        <begin position="303"/>
        <end position="374"/>
    </location>
</feature>
<feature type="compositionally biased region" description="Polar residues" evidence="1">
    <location>
        <begin position="1"/>
        <end position="14"/>
    </location>
</feature>
<dbReference type="SUPFAM" id="SSF47095">
    <property type="entry name" value="HMG-box"/>
    <property type="match status" value="1"/>
</dbReference>
<sequence length="487" mass="56285">MSLPNYRSSQSPASQRYGGRGDKSSQDKTPNPFIPMQHGNPNFNPIKLGTKTGDNRIPKPPKQPERPLMPYMRYSRKVWDSVKTTHPEMKLWEIGKVIGQMWRELTDEEKQEYSDEYEAEKIQYQETMKQYHNSPAFQAYLAAKGKAEAVIEEEEKDSKKTEKEKKSKNEARISIQPANDEEDHDDGFSVKHIAAARYLRNHRLINEIFSDTVVPDVRTVVTSSRMSVLKRQVQSLTMHQKKLENELQQIEEKQDAKKRKFEESSQEHQEELKKLCENKQVITEAEFEEMKSKARIELEQRQDEIIKAQKEKAEQDRIEREKREEEERLQKEEDERRKEEEAKAMETARLEAEQKAKEEAEKKAKEDEARDSVKPAEPANSVPAQPVEPEQPAKPAQPEQTTPPATKPEQTDPKPQENSEVKENPEVQVKKDTTEIPENKEKPKDSEKTIDGEDSKDATEKMEVDENKEDDCGADSDSTIIDGDLGE</sequence>
<feature type="compositionally biased region" description="Basic and acidic residues" evidence="1">
    <location>
        <begin position="156"/>
        <end position="171"/>
    </location>
</feature>
<dbReference type="Proteomes" id="UP000749559">
    <property type="component" value="Unassembled WGS sequence"/>
</dbReference>
<dbReference type="GO" id="GO:0016514">
    <property type="term" value="C:SWI/SNF complex"/>
    <property type="evidence" value="ECO:0007669"/>
    <property type="project" value="TreeGrafter"/>
</dbReference>
<dbReference type="PANTHER" id="PTHR46232">
    <property type="entry name" value="SMARCE1 REGULATOR OF CHROMATIN"/>
    <property type="match status" value="1"/>
</dbReference>
<feature type="region of interest" description="Disordered" evidence="1">
    <location>
        <begin position="303"/>
        <end position="487"/>
    </location>
</feature>
<dbReference type="Gene3D" id="1.10.30.10">
    <property type="entry name" value="High mobility group box domain"/>
    <property type="match status" value="1"/>
</dbReference>
<name>A0A8J1TQJ4_OWEFU</name>
<dbReference type="InterPro" id="IPR009071">
    <property type="entry name" value="HMG_box_dom"/>
</dbReference>
<accession>A0A8J1TQJ4</accession>
<comment type="caution">
    <text evidence="2">The sequence shown here is derived from an EMBL/GenBank/DDBJ whole genome shotgun (WGS) entry which is preliminary data.</text>
</comment>
<feature type="compositionally biased region" description="Low complexity" evidence="1">
    <location>
        <begin position="382"/>
        <end position="408"/>
    </location>
</feature>
<protein>
    <submittedName>
        <fullName evidence="2">Uncharacterized protein</fullName>
    </submittedName>
</protein>
<dbReference type="Pfam" id="PF00505">
    <property type="entry name" value="HMG_box"/>
    <property type="match status" value="1"/>
</dbReference>
<dbReference type="AlphaFoldDB" id="A0A8J1TQJ4"/>
<gene>
    <name evidence="2" type="ORF">OFUS_LOCUS3000</name>
</gene>
<dbReference type="GO" id="GO:0031492">
    <property type="term" value="F:nucleosomal DNA binding"/>
    <property type="evidence" value="ECO:0007669"/>
    <property type="project" value="TreeGrafter"/>
</dbReference>
<evidence type="ECO:0000313" key="2">
    <source>
        <dbReference type="EMBL" id="CAH1775735.1"/>
    </source>
</evidence>